<gene>
    <name evidence="3" type="ORF">Raf01_42740</name>
</gene>
<feature type="region of interest" description="Disordered" evidence="1">
    <location>
        <begin position="246"/>
        <end position="322"/>
    </location>
</feature>
<sequence length="449" mass="47820">MLTELSAQDTRTSHSAHGRSEPPVEQHGLAAVGRGSRQADDRFLRVARGAHDVLGWLLAASATVLASSGQIGYAESADITDGRRFLVPAILEIAAIFLILGGYLRACDGDSPALLWLLAGTVTGFATWTNLTHGGSRAGRIFAAATVLTFVLWLLKLRDRYRAARRASGLIDGPTAKFRAVRWLVQPRLTLRAWLLAVEYGLREADLAREWARLWHDTAQDVYETTTGTRRTRRRAAQRSADLAVRRAHRAATGGLQQPVAAPTAEPDANDTAHTLAASVPPGMTPADPDQHSSTNAVGPVDEPFRPGEPAEAGEPTARAETPTPVLKLAASTTTALDVPVGGPPVPPAGTNHPATDQTAAYEPVSEEDAVMYETWRAGIAVGQEPTGADLARAAGRADDATGLGRKAARRYRDAHTAHRIAADPTSHPDEPGLQKLNGHRYPQTAATP</sequence>
<reference evidence="3" key="1">
    <citation type="submission" date="2021-01" db="EMBL/GenBank/DDBJ databases">
        <title>Whole genome shotgun sequence of Rugosimonospora africana NBRC 104875.</title>
        <authorList>
            <person name="Komaki H."/>
            <person name="Tamura T."/>
        </authorList>
    </citation>
    <scope>NUCLEOTIDE SEQUENCE</scope>
    <source>
        <strain evidence="3">NBRC 104875</strain>
    </source>
</reference>
<protein>
    <submittedName>
        <fullName evidence="3">Uncharacterized protein</fullName>
    </submittedName>
</protein>
<dbReference type="InterPro" id="IPR021235">
    <property type="entry name" value="DUF2637"/>
</dbReference>
<keyword evidence="2" id="KW-0472">Membrane</keyword>
<feature type="transmembrane region" description="Helical" evidence="2">
    <location>
        <begin position="137"/>
        <end position="155"/>
    </location>
</feature>
<feature type="transmembrane region" description="Helical" evidence="2">
    <location>
        <begin position="85"/>
        <end position="106"/>
    </location>
</feature>
<comment type="caution">
    <text evidence="3">The sequence shown here is derived from an EMBL/GenBank/DDBJ whole genome shotgun (WGS) entry which is preliminary data.</text>
</comment>
<feature type="transmembrane region" description="Helical" evidence="2">
    <location>
        <begin position="53"/>
        <end position="73"/>
    </location>
</feature>
<feature type="region of interest" description="Disordered" evidence="1">
    <location>
        <begin position="1"/>
        <end position="25"/>
    </location>
</feature>
<dbReference type="AlphaFoldDB" id="A0A8J3QU88"/>
<keyword evidence="4" id="KW-1185">Reference proteome</keyword>
<proteinExistence type="predicted"/>
<keyword evidence="2" id="KW-0812">Transmembrane</keyword>
<feature type="region of interest" description="Disordered" evidence="1">
    <location>
        <begin position="396"/>
        <end position="449"/>
    </location>
</feature>
<dbReference type="Proteomes" id="UP000642748">
    <property type="component" value="Unassembled WGS sequence"/>
</dbReference>
<evidence type="ECO:0000256" key="2">
    <source>
        <dbReference type="SAM" id="Phobius"/>
    </source>
</evidence>
<dbReference type="RefSeq" id="WP_203919693.1">
    <property type="nucleotide sequence ID" value="NZ_BONZ01000039.1"/>
</dbReference>
<dbReference type="Pfam" id="PF10935">
    <property type="entry name" value="DUF2637"/>
    <property type="match status" value="1"/>
</dbReference>
<feature type="transmembrane region" description="Helical" evidence="2">
    <location>
        <begin position="113"/>
        <end position="131"/>
    </location>
</feature>
<keyword evidence="2" id="KW-1133">Transmembrane helix</keyword>
<dbReference type="EMBL" id="BONZ01000039">
    <property type="protein sequence ID" value="GIH16102.1"/>
    <property type="molecule type" value="Genomic_DNA"/>
</dbReference>
<organism evidence="3 4">
    <name type="scientific">Rugosimonospora africana</name>
    <dbReference type="NCBI Taxonomy" id="556532"/>
    <lineage>
        <taxon>Bacteria</taxon>
        <taxon>Bacillati</taxon>
        <taxon>Actinomycetota</taxon>
        <taxon>Actinomycetes</taxon>
        <taxon>Micromonosporales</taxon>
        <taxon>Micromonosporaceae</taxon>
        <taxon>Rugosimonospora</taxon>
    </lineage>
</organism>
<feature type="compositionally biased region" description="Low complexity" evidence="1">
    <location>
        <begin position="396"/>
        <end position="406"/>
    </location>
</feature>
<accession>A0A8J3QU88</accession>
<evidence type="ECO:0000256" key="1">
    <source>
        <dbReference type="SAM" id="MobiDB-lite"/>
    </source>
</evidence>
<evidence type="ECO:0000313" key="3">
    <source>
        <dbReference type="EMBL" id="GIH16102.1"/>
    </source>
</evidence>
<feature type="compositionally biased region" description="Polar residues" evidence="1">
    <location>
        <begin position="1"/>
        <end position="15"/>
    </location>
</feature>
<evidence type="ECO:0000313" key="4">
    <source>
        <dbReference type="Proteomes" id="UP000642748"/>
    </source>
</evidence>
<name>A0A8J3QU88_9ACTN</name>